<feature type="transmembrane region" description="Helical" evidence="8">
    <location>
        <begin position="12"/>
        <end position="37"/>
    </location>
</feature>
<name>A0A818UHL9_9BILA</name>
<evidence type="ECO:0000256" key="4">
    <source>
        <dbReference type="ARBA" id="ARBA00023040"/>
    </source>
</evidence>
<keyword evidence="4" id="KW-0297">G-protein coupled receptor</keyword>
<dbReference type="SUPFAM" id="SSF81321">
    <property type="entry name" value="Family A G protein-coupled receptor-like"/>
    <property type="match status" value="1"/>
</dbReference>
<evidence type="ECO:0000256" key="5">
    <source>
        <dbReference type="ARBA" id="ARBA00023136"/>
    </source>
</evidence>
<evidence type="ECO:0000313" key="11">
    <source>
        <dbReference type="Proteomes" id="UP000663844"/>
    </source>
</evidence>
<comment type="caution">
    <text evidence="10">The sequence shown here is derived from an EMBL/GenBank/DDBJ whole genome shotgun (WGS) entry which is preliminary data.</text>
</comment>
<dbReference type="PANTHER" id="PTHR24243">
    <property type="entry name" value="G-PROTEIN COUPLED RECEPTOR"/>
    <property type="match status" value="1"/>
</dbReference>
<organism evidence="10 11">
    <name type="scientific">Adineta steineri</name>
    <dbReference type="NCBI Taxonomy" id="433720"/>
    <lineage>
        <taxon>Eukaryota</taxon>
        <taxon>Metazoa</taxon>
        <taxon>Spiralia</taxon>
        <taxon>Gnathifera</taxon>
        <taxon>Rotifera</taxon>
        <taxon>Eurotatoria</taxon>
        <taxon>Bdelloidea</taxon>
        <taxon>Adinetida</taxon>
        <taxon>Adinetidae</taxon>
        <taxon>Adineta</taxon>
    </lineage>
</organism>
<feature type="transmembrane region" description="Helical" evidence="8">
    <location>
        <begin position="144"/>
        <end position="165"/>
    </location>
</feature>
<evidence type="ECO:0000313" key="10">
    <source>
        <dbReference type="EMBL" id="CAF3700729.1"/>
    </source>
</evidence>
<dbReference type="AlphaFoldDB" id="A0A818UHL9"/>
<reference evidence="10" key="1">
    <citation type="submission" date="2021-02" db="EMBL/GenBank/DDBJ databases">
        <authorList>
            <person name="Nowell W R."/>
        </authorList>
    </citation>
    <scope>NUCLEOTIDE SEQUENCE</scope>
</reference>
<dbReference type="PRINTS" id="PR00237">
    <property type="entry name" value="GPCRRHODOPSN"/>
</dbReference>
<keyword evidence="7" id="KW-0807">Transducer</keyword>
<keyword evidence="5 8" id="KW-0472">Membrane</keyword>
<dbReference type="GO" id="GO:0004930">
    <property type="term" value="F:G protein-coupled receptor activity"/>
    <property type="evidence" value="ECO:0007669"/>
    <property type="project" value="UniProtKB-KW"/>
</dbReference>
<sequence>MIQLDIISHQLTIIIGIIMFIFGLIGNILNICIFTNWSRSRRTAINNNNNNRTNNSSLYLLVSSIANLILIIYPLPTRILFDGYQYQVTQRDVFILCKFRYYVMHTCDIISLTCVCMATFDRYLISSRNVRFRHMSTTRQGTKFIIFLIIFILGLHSIPLIIYYNVSTTGQCIIYFSIYLNYYRYTFQIFFHGIIPIIFFSLFSFLTFKQLKTLTTKKITNNNINIDKQLSRMLFLMSITIVLSCIPYSIESIYYLIFADSSQKQTSYILLFHVISSLLFYTNPVCSFYVYYISTSNFRSQTRKIILCKKDINHFMNNQIRPITISNNLQQ</sequence>
<keyword evidence="2 8" id="KW-0812">Transmembrane</keyword>
<feature type="transmembrane region" description="Helical" evidence="8">
    <location>
        <begin position="101"/>
        <end position="124"/>
    </location>
</feature>
<dbReference type="InterPro" id="IPR000276">
    <property type="entry name" value="GPCR_Rhodpsn"/>
</dbReference>
<evidence type="ECO:0000256" key="3">
    <source>
        <dbReference type="ARBA" id="ARBA00022989"/>
    </source>
</evidence>
<evidence type="ECO:0000256" key="8">
    <source>
        <dbReference type="SAM" id="Phobius"/>
    </source>
</evidence>
<dbReference type="GO" id="GO:0005886">
    <property type="term" value="C:plasma membrane"/>
    <property type="evidence" value="ECO:0007669"/>
    <property type="project" value="TreeGrafter"/>
</dbReference>
<dbReference type="Pfam" id="PF00001">
    <property type="entry name" value="7tm_1"/>
    <property type="match status" value="1"/>
</dbReference>
<evidence type="ECO:0000256" key="1">
    <source>
        <dbReference type="ARBA" id="ARBA00004141"/>
    </source>
</evidence>
<feature type="transmembrane region" description="Helical" evidence="8">
    <location>
        <begin position="185"/>
        <end position="208"/>
    </location>
</feature>
<dbReference type="Gene3D" id="1.20.1070.10">
    <property type="entry name" value="Rhodopsin 7-helix transmembrane proteins"/>
    <property type="match status" value="1"/>
</dbReference>
<gene>
    <name evidence="10" type="ORF">OXD698_LOCUS12261</name>
</gene>
<evidence type="ECO:0000259" key="9">
    <source>
        <dbReference type="PROSITE" id="PS50262"/>
    </source>
</evidence>
<evidence type="ECO:0000256" key="2">
    <source>
        <dbReference type="ARBA" id="ARBA00022692"/>
    </source>
</evidence>
<protein>
    <recommendedName>
        <fullName evidence="9">G-protein coupled receptors family 1 profile domain-containing protein</fullName>
    </recommendedName>
</protein>
<keyword evidence="3 8" id="KW-1133">Transmembrane helix</keyword>
<feature type="transmembrane region" description="Helical" evidence="8">
    <location>
        <begin position="234"/>
        <end position="257"/>
    </location>
</feature>
<keyword evidence="6" id="KW-0675">Receptor</keyword>
<proteinExistence type="predicted"/>
<dbReference type="PROSITE" id="PS50262">
    <property type="entry name" value="G_PROTEIN_RECEP_F1_2"/>
    <property type="match status" value="1"/>
</dbReference>
<evidence type="ECO:0000256" key="7">
    <source>
        <dbReference type="ARBA" id="ARBA00023224"/>
    </source>
</evidence>
<dbReference type="PANTHER" id="PTHR24243:SF208">
    <property type="entry name" value="PYROKININ-1 RECEPTOR"/>
    <property type="match status" value="1"/>
</dbReference>
<feature type="domain" description="G-protein coupled receptors family 1 profile" evidence="9">
    <location>
        <begin position="26"/>
        <end position="291"/>
    </location>
</feature>
<feature type="transmembrane region" description="Helical" evidence="8">
    <location>
        <begin position="269"/>
        <end position="293"/>
    </location>
</feature>
<dbReference type="EMBL" id="CAJOAZ010000710">
    <property type="protein sequence ID" value="CAF3700729.1"/>
    <property type="molecule type" value="Genomic_DNA"/>
</dbReference>
<evidence type="ECO:0000256" key="6">
    <source>
        <dbReference type="ARBA" id="ARBA00023170"/>
    </source>
</evidence>
<comment type="subcellular location">
    <subcellularLocation>
        <location evidence="1">Membrane</location>
        <topology evidence="1">Multi-pass membrane protein</topology>
    </subcellularLocation>
</comment>
<dbReference type="InterPro" id="IPR017452">
    <property type="entry name" value="GPCR_Rhodpsn_7TM"/>
</dbReference>
<accession>A0A818UHL9</accession>
<feature type="transmembrane region" description="Helical" evidence="8">
    <location>
        <begin position="58"/>
        <end position="81"/>
    </location>
</feature>
<dbReference type="Proteomes" id="UP000663844">
    <property type="component" value="Unassembled WGS sequence"/>
</dbReference>